<organism evidence="1 2">
    <name type="scientific">Heterorhabditis bacteriophora</name>
    <name type="common">Entomopathogenic nematode worm</name>
    <dbReference type="NCBI Taxonomy" id="37862"/>
    <lineage>
        <taxon>Eukaryota</taxon>
        <taxon>Metazoa</taxon>
        <taxon>Ecdysozoa</taxon>
        <taxon>Nematoda</taxon>
        <taxon>Chromadorea</taxon>
        <taxon>Rhabditida</taxon>
        <taxon>Rhabditina</taxon>
        <taxon>Rhabditomorpha</taxon>
        <taxon>Strongyloidea</taxon>
        <taxon>Heterorhabditidae</taxon>
        <taxon>Heterorhabditis</taxon>
    </lineage>
</organism>
<keyword evidence="1" id="KW-1185">Reference proteome</keyword>
<protein>
    <submittedName>
        <fullName evidence="2">Uncharacterized protein</fullName>
    </submittedName>
</protein>
<dbReference type="Proteomes" id="UP000095283">
    <property type="component" value="Unplaced"/>
</dbReference>
<accession>A0A1I7XI54</accession>
<reference evidence="2" key="1">
    <citation type="submission" date="2016-11" db="UniProtKB">
        <authorList>
            <consortium name="WormBaseParasite"/>
        </authorList>
    </citation>
    <scope>IDENTIFICATION</scope>
</reference>
<sequence length="61" mass="6701">MSSQGHGISVSAYLDLQKTVGDEPYLRFLQCQIDGGYVETKVANMGIFTDTVNTKYKVPNA</sequence>
<dbReference type="WBParaSite" id="Hba_17171">
    <property type="protein sequence ID" value="Hba_17171"/>
    <property type="gene ID" value="Hba_17171"/>
</dbReference>
<dbReference type="AlphaFoldDB" id="A0A1I7XI54"/>
<evidence type="ECO:0000313" key="1">
    <source>
        <dbReference type="Proteomes" id="UP000095283"/>
    </source>
</evidence>
<proteinExistence type="predicted"/>
<evidence type="ECO:0000313" key="2">
    <source>
        <dbReference type="WBParaSite" id="Hba_17171"/>
    </source>
</evidence>
<name>A0A1I7XI54_HETBA</name>